<evidence type="ECO:0000259" key="1">
    <source>
        <dbReference type="PROSITE" id="PS51201"/>
    </source>
</evidence>
<dbReference type="RefSeq" id="WP_153862724.1">
    <property type="nucleotide sequence ID" value="NZ_WJQR01000016.1"/>
</dbReference>
<dbReference type="Pfam" id="PF02254">
    <property type="entry name" value="TrkA_N"/>
    <property type="match status" value="1"/>
</dbReference>
<dbReference type="InterPro" id="IPR003148">
    <property type="entry name" value="RCK_N"/>
</dbReference>
<dbReference type="SUPFAM" id="SSF51735">
    <property type="entry name" value="NAD(P)-binding Rossmann-fold domains"/>
    <property type="match status" value="1"/>
</dbReference>
<evidence type="ECO:0000313" key="4">
    <source>
        <dbReference type="Proteomes" id="UP000430975"/>
    </source>
</evidence>
<dbReference type="InterPro" id="IPR036721">
    <property type="entry name" value="RCK_C_sf"/>
</dbReference>
<dbReference type="SUPFAM" id="SSF116726">
    <property type="entry name" value="TrkA C-terminal domain-like"/>
    <property type="match status" value="1"/>
</dbReference>
<dbReference type="PROSITE" id="PS51201">
    <property type="entry name" value="RCK_N"/>
    <property type="match status" value="1"/>
</dbReference>
<dbReference type="InterPro" id="IPR050721">
    <property type="entry name" value="Trk_Ktr_HKT_K-transport"/>
</dbReference>
<proteinExistence type="predicted"/>
<feature type="domain" description="RCK N-terminal" evidence="1">
    <location>
        <begin position="3"/>
        <end position="119"/>
    </location>
</feature>
<protein>
    <submittedName>
        <fullName evidence="3">TrkA family potassium uptake protein</fullName>
    </submittedName>
</protein>
<dbReference type="InterPro" id="IPR036291">
    <property type="entry name" value="NAD(P)-bd_dom_sf"/>
</dbReference>
<dbReference type="AlphaFoldDB" id="A0A6I2GEZ7"/>
<reference evidence="4 5" key="1">
    <citation type="submission" date="2019-11" db="EMBL/GenBank/DDBJ databases">
        <title>Characterisation of Fundicoccus ignavus gen. nov. sp. nov., a novel genus of the family Aerococcaceae isolated from bulk tank milk.</title>
        <authorList>
            <person name="Siebert A."/>
            <person name="Huptas C."/>
            <person name="Wenning M."/>
            <person name="Scherer S."/>
            <person name="Doll E.V."/>
        </authorList>
    </citation>
    <scope>NUCLEOTIDE SEQUENCE [LARGE SCALE GENOMIC DNA]</scope>
    <source>
        <strain evidence="2 5">DSM 109653</strain>
        <strain evidence="3 4">WS4759</strain>
    </source>
</reference>
<dbReference type="Proteomes" id="UP000469870">
    <property type="component" value="Unassembled WGS sequence"/>
</dbReference>
<keyword evidence="4" id="KW-1185">Reference proteome</keyword>
<gene>
    <name evidence="3" type="ORF">GIY09_00695</name>
    <name evidence="2" type="ORF">GIY11_11645</name>
</gene>
<evidence type="ECO:0000313" key="3">
    <source>
        <dbReference type="EMBL" id="MRI84422.1"/>
    </source>
</evidence>
<name>A0A6I2GEZ7_9LACT</name>
<accession>A0A6I2GEZ7</accession>
<comment type="caution">
    <text evidence="3">The sequence shown here is derived from an EMBL/GenBank/DDBJ whole genome shotgun (WGS) entry which is preliminary data.</text>
</comment>
<dbReference type="EMBL" id="WJQR01000016">
    <property type="protein sequence ID" value="MRI82664.1"/>
    <property type="molecule type" value="Genomic_DNA"/>
</dbReference>
<dbReference type="Gene3D" id="3.40.50.720">
    <property type="entry name" value="NAD(P)-binding Rossmann-like Domain"/>
    <property type="match status" value="1"/>
</dbReference>
<evidence type="ECO:0000313" key="5">
    <source>
        <dbReference type="Proteomes" id="UP000469870"/>
    </source>
</evidence>
<dbReference type="Gene3D" id="3.30.70.1450">
    <property type="entry name" value="Regulator of K+ conductance, C-terminal domain"/>
    <property type="match status" value="1"/>
</dbReference>
<evidence type="ECO:0000313" key="2">
    <source>
        <dbReference type="EMBL" id="MRI82664.1"/>
    </source>
</evidence>
<sequence>MNNKTVGVLGLGVFGRTVARELSRYGCDVIAIDSDAANVDAVSDEVTYAAIGDFTDLDLLKSVGLGNCDIVVVATGTNLESSVLAVMHSKKLGIQQIIAKARSMTYEEVLYEVGVDAVVAPERDSGMRLASKILRNNIDEVLRLDDDTSIIEFETPDKWVGQTLISLDLRRKFDLNLLGMREERGEPLTPLEIDKPLMADTILVAMAASHVFEASDYLGHFK</sequence>
<organism evidence="3 4">
    <name type="scientific">Fundicoccus ignavus</name>
    <dbReference type="NCBI Taxonomy" id="2664442"/>
    <lineage>
        <taxon>Bacteria</taxon>
        <taxon>Bacillati</taxon>
        <taxon>Bacillota</taxon>
        <taxon>Bacilli</taxon>
        <taxon>Lactobacillales</taxon>
        <taxon>Aerococcaceae</taxon>
        <taxon>Fundicoccus</taxon>
    </lineage>
</organism>
<dbReference type="PANTHER" id="PTHR43833:SF7">
    <property type="entry name" value="KTR SYSTEM POTASSIUM UPTAKE PROTEIN C"/>
    <property type="match status" value="1"/>
</dbReference>
<dbReference type="PANTHER" id="PTHR43833">
    <property type="entry name" value="POTASSIUM CHANNEL PROTEIN 2-RELATED-RELATED"/>
    <property type="match status" value="1"/>
</dbReference>
<dbReference type="Proteomes" id="UP000430975">
    <property type="component" value="Unassembled WGS sequence"/>
</dbReference>
<dbReference type="EMBL" id="WJQS01000001">
    <property type="protein sequence ID" value="MRI84422.1"/>
    <property type="molecule type" value="Genomic_DNA"/>
</dbReference>
<dbReference type="GO" id="GO:0006813">
    <property type="term" value="P:potassium ion transport"/>
    <property type="evidence" value="ECO:0007669"/>
    <property type="project" value="InterPro"/>
</dbReference>